<dbReference type="Proteomes" id="UP001172673">
    <property type="component" value="Unassembled WGS sequence"/>
</dbReference>
<dbReference type="Gene3D" id="1.20.1250.20">
    <property type="entry name" value="MFS general substrate transporter like domains"/>
    <property type="match status" value="1"/>
</dbReference>
<feature type="transmembrane region" description="Helical" evidence="7">
    <location>
        <begin position="496"/>
        <end position="516"/>
    </location>
</feature>
<evidence type="ECO:0000256" key="1">
    <source>
        <dbReference type="ARBA" id="ARBA00004141"/>
    </source>
</evidence>
<dbReference type="EMBL" id="JAPDRK010000026">
    <property type="protein sequence ID" value="KAJ9602400.1"/>
    <property type="molecule type" value="Genomic_DNA"/>
</dbReference>
<accession>A0AA38WWG6</accession>
<evidence type="ECO:0000256" key="5">
    <source>
        <dbReference type="ARBA" id="ARBA00023136"/>
    </source>
</evidence>
<evidence type="ECO:0000256" key="6">
    <source>
        <dbReference type="SAM" id="MobiDB-lite"/>
    </source>
</evidence>
<feature type="transmembrane region" description="Helical" evidence="7">
    <location>
        <begin position="134"/>
        <end position="153"/>
    </location>
</feature>
<feature type="transmembrane region" description="Helical" evidence="7">
    <location>
        <begin position="362"/>
        <end position="383"/>
    </location>
</feature>
<feature type="transmembrane region" description="Helical" evidence="7">
    <location>
        <begin position="195"/>
        <end position="213"/>
    </location>
</feature>
<dbReference type="GO" id="GO:0022857">
    <property type="term" value="F:transmembrane transporter activity"/>
    <property type="evidence" value="ECO:0007669"/>
    <property type="project" value="InterPro"/>
</dbReference>
<evidence type="ECO:0000256" key="2">
    <source>
        <dbReference type="ARBA" id="ARBA00008335"/>
    </source>
</evidence>
<feature type="transmembrane region" description="Helical" evidence="7">
    <location>
        <begin position="428"/>
        <end position="451"/>
    </location>
</feature>
<proteinExistence type="inferred from homology"/>
<sequence>MAPQSPDPVSIDDKDLERDDANTSTHSTVLSEKDRESQLDPDIEHGIPVIETTEDADEKSPCKTTAAHDENIVDWDGPNDPEKALNWTNKKKWSNVAIISTVTFLTPLASSMVAPATPLIMREFNSTDTTIASFIVSIYILGYALGPLFLAPCSEIWGRLPVYHVNNFLFVVWTMACALSPNIAALLVFRLLAGIAGSCPLTIGGGSIADLIVQEKRGGAMALFALGPLMGPVIGPVAGGYLGEAAGWRWVFWLITIAGGVAFCCSLVFMRETFEPVLLERKTKRLRKETGNPNLRSKLDSGIPMRQFFTRALVRPTKMLIFSPIVLLLSLYMAVIYGYLYLLFTTLTLVFEGTYHFSQGAVGLSFLGIGIGSMLGLVIFGVLSDKTVKKMAASGEMKPEYRLPPLIPGSLIIPIGLFWYGWSADKGIHWIMPIIGTLFVGLGLLATFMPVQTYLVDAYHMHAASAIAANTVLRSLMGAFLPLAGPSMYKALGLGWGNSLLAFIALAMSPVSWIFFKHGEYIRKKYPVDL</sequence>
<feature type="transmembrane region" description="Helical" evidence="7">
    <location>
        <begin position="165"/>
        <end position="189"/>
    </location>
</feature>
<dbReference type="AlphaFoldDB" id="A0AA38WWG6"/>
<dbReference type="GO" id="GO:0016020">
    <property type="term" value="C:membrane"/>
    <property type="evidence" value="ECO:0007669"/>
    <property type="project" value="UniProtKB-SubCell"/>
</dbReference>
<feature type="transmembrane region" description="Helical" evidence="7">
    <location>
        <begin position="319"/>
        <end position="342"/>
    </location>
</feature>
<feature type="region of interest" description="Disordered" evidence="6">
    <location>
        <begin position="1"/>
        <end position="45"/>
    </location>
</feature>
<dbReference type="CDD" id="cd17323">
    <property type="entry name" value="MFS_Tpo1_MDR_like"/>
    <property type="match status" value="1"/>
</dbReference>
<protein>
    <recommendedName>
        <fullName evidence="8">Major facilitator superfamily (MFS) profile domain-containing protein</fullName>
    </recommendedName>
</protein>
<feature type="transmembrane region" description="Helical" evidence="7">
    <location>
        <begin position="220"/>
        <end position="238"/>
    </location>
</feature>
<evidence type="ECO:0000313" key="9">
    <source>
        <dbReference type="EMBL" id="KAJ9602400.1"/>
    </source>
</evidence>
<feature type="compositionally biased region" description="Basic and acidic residues" evidence="6">
    <location>
        <begin position="11"/>
        <end position="21"/>
    </location>
</feature>
<feature type="transmembrane region" description="Helical" evidence="7">
    <location>
        <begin position="93"/>
        <end position="114"/>
    </location>
</feature>
<feature type="domain" description="Major facilitator superfamily (MFS) profile" evidence="8">
    <location>
        <begin position="95"/>
        <end position="522"/>
    </location>
</feature>
<dbReference type="PANTHER" id="PTHR23502:SF68">
    <property type="entry name" value="MULTIDRUG TRANSPORTER, PUTATIVE (AFU_ORTHOLOGUE AFUA_3G01120)-RELATED"/>
    <property type="match status" value="1"/>
</dbReference>
<feature type="transmembrane region" description="Helical" evidence="7">
    <location>
        <begin position="250"/>
        <end position="270"/>
    </location>
</feature>
<reference evidence="9" key="1">
    <citation type="submission" date="2022-10" db="EMBL/GenBank/DDBJ databases">
        <title>Culturing micro-colonial fungi from biological soil crusts in the Mojave desert and describing Neophaeococcomyces mojavensis, and introducing the new genera and species Taxawa tesnikishii.</title>
        <authorList>
            <person name="Kurbessoian T."/>
            <person name="Stajich J.E."/>
        </authorList>
    </citation>
    <scope>NUCLEOTIDE SEQUENCE</scope>
    <source>
        <strain evidence="9">TK_41</strain>
    </source>
</reference>
<evidence type="ECO:0000256" key="7">
    <source>
        <dbReference type="SAM" id="Phobius"/>
    </source>
</evidence>
<comment type="caution">
    <text evidence="9">The sequence shown here is derived from an EMBL/GenBank/DDBJ whole genome shotgun (WGS) entry which is preliminary data.</text>
</comment>
<organism evidence="9 10">
    <name type="scientific">Cladophialophora chaetospira</name>
    <dbReference type="NCBI Taxonomy" id="386627"/>
    <lineage>
        <taxon>Eukaryota</taxon>
        <taxon>Fungi</taxon>
        <taxon>Dikarya</taxon>
        <taxon>Ascomycota</taxon>
        <taxon>Pezizomycotina</taxon>
        <taxon>Eurotiomycetes</taxon>
        <taxon>Chaetothyriomycetidae</taxon>
        <taxon>Chaetothyriales</taxon>
        <taxon>Herpotrichiellaceae</taxon>
        <taxon>Cladophialophora</taxon>
    </lineage>
</organism>
<feature type="compositionally biased region" description="Basic and acidic residues" evidence="6">
    <location>
        <begin position="31"/>
        <end position="45"/>
    </location>
</feature>
<evidence type="ECO:0000313" key="10">
    <source>
        <dbReference type="Proteomes" id="UP001172673"/>
    </source>
</evidence>
<comment type="similarity">
    <text evidence="2">Belongs to the major facilitator superfamily.</text>
</comment>
<keyword evidence="4 7" id="KW-1133">Transmembrane helix</keyword>
<evidence type="ECO:0000256" key="4">
    <source>
        <dbReference type="ARBA" id="ARBA00022989"/>
    </source>
</evidence>
<dbReference type="Pfam" id="PF07690">
    <property type="entry name" value="MFS_1"/>
    <property type="match status" value="1"/>
</dbReference>
<keyword evidence="3 7" id="KW-0812">Transmembrane</keyword>
<evidence type="ECO:0000259" key="8">
    <source>
        <dbReference type="PROSITE" id="PS50850"/>
    </source>
</evidence>
<feature type="transmembrane region" description="Helical" evidence="7">
    <location>
        <begin position="463"/>
        <end position="484"/>
    </location>
</feature>
<dbReference type="InterPro" id="IPR011701">
    <property type="entry name" value="MFS"/>
</dbReference>
<dbReference type="InterPro" id="IPR036259">
    <property type="entry name" value="MFS_trans_sf"/>
</dbReference>
<comment type="subcellular location">
    <subcellularLocation>
        <location evidence="1">Membrane</location>
        <topology evidence="1">Multi-pass membrane protein</topology>
    </subcellularLocation>
</comment>
<dbReference type="PROSITE" id="PS50850">
    <property type="entry name" value="MFS"/>
    <property type="match status" value="1"/>
</dbReference>
<gene>
    <name evidence="9" type="ORF">H2200_012942</name>
</gene>
<evidence type="ECO:0000256" key="3">
    <source>
        <dbReference type="ARBA" id="ARBA00022692"/>
    </source>
</evidence>
<dbReference type="PANTHER" id="PTHR23502">
    <property type="entry name" value="MAJOR FACILITATOR SUPERFAMILY"/>
    <property type="match status" value="1"/>
</dbReference>
<feature type="transmembrane region" description="Helical" evidence="7">
    <location>
        <begin position="403"/>
        <end position="422"/>
    </location>
</feature>
<dbReference type="FunFam" id="1.20.1250.20:FF:000011">
    <property type="entry name" value="MFS multidrug transporter, putative"/>
    <property type="match status" value="1"/>
</dbReference>
<dbReference type="SUPFAM" id="SSF103473">
    <property type="entry name" value="MFS general substrate transporter"/>
    <property type="match status" value="1"/>
</dbReference>
<dbReference type="InterPro" id="IPR020846">
    <property type="entry name" value="MFS_dom"/>
</dbReference>
<keyword evidence="10" id="KW-1185">Reference proteome</keyword>
<keyword evidence="5 7" id="KW-0472">Membrane</keyword>
<name>A0AA38WWG6_9EURO</name>